<name>A0AA35TGN3_GEOBA</name>
<proteinExistence type="predicted"/>
<accession>A0AA35TGN3</accession>
<reference evidence="1" key="1">
    <citation type="submission" date="2023-03" db="EMBL/GenBank/DDBJ databases">
        <authorList>
            <person name="Steffen K."/>
            <person name="Cardenas P."/>
        </authorList>
    </citation>
    <scope>NUCLEOTIDE SEQUENCE</scope>
</reference>
<evidence type="ECO:0000313" key="1">
    <source>
        <dbReference type="EMBL" id="CAI8047975.1"/>
    </source>
</evidence>
<keyword evidence="2" id="KW-1185">Reference proteome</keyword>
<sequence>PGITTSHRTIGPEVVVTYYCRSGHGLDAAPGGPSSVRQSRREQFLLHPPLSQQQKTLPSPPVLLLLQSRWPLLMVAGVLLGRSSRWGSSLCPHVR</sequence>
<dbReference type="AlphaFoldDB" id="A0AA35TGN3"/>
<protein>
    <submittedName>
        <fullName evidence="1">Uncharacterized protein</fullName>
    </submittedName>
</protein>
<feature type="non-terminal residue" evidence="1">
    <location>
        <position position="1"/>
    </location>
</feature>
<dbReference type="EMBL" id="CASHTH010003687">
    <property type="protein sequence ID" value="CAI8047975.1"/>
    <property type="molecule type" value="Genomic_DNA"/>
</dbReference>
<organism evidence="1 2">
    <name type="scientific">Geodia barretti</name>
    <name type="common">Barrett's horny sponge</name>
    <dbReference type="NCBI Taxonomy" id="519541"/>
    <lineage>
        <taxon>Eukaryota</taxon>
        <taxon>Metazoa</taxon>
        <taxon>Porifera</taxon>
        <taxon>Demospongiae</taxon>
        <taxon>Heteroscleromorpha</taxon>
        <taxon>Tetractinellida</taxon>
        <taxon>Astrophorina</taxon>
        <taxon>Geodiidae</taxon>
        <taxon>Geodia</taxon>
    </lineage>
</organism>
<dbReference type="Proteomes" id="UP001174909">
    <property type="component" value="Unassembled WGS sequence"/>
</dbReference>
<gene>
    <name evidence="1" type="ORF">GBAR_LOCUS26515</name>
</gene>
<comment type="caution">
    <text evidence="1">The sequence shown here is derived from an EMBL/GenBank/DDBJ whole genome shotgun (WGS) entry which is preliminary data.</text>
</comment>
<evidence type="ECO:0000313" key="2">
    <source>
        <dbReference type="Proteomes" id="UP001174909"/>
    </source>
</evidence>